<reference evidence="1" key="1">
    <citation type="submission" date="2019-08" db="EMBL/GenBank/DDBJ databases">
        <authorList>
            <person name="Kucharzyk K."/>
            <person name="Murdoch R.W."/>
            <person name="Higgins S."/>
            <person name="Loffler F."/>
        </authorList>
    </citation>
    <scope>NUCLEOTIDE SEQUENCE</scope>
</reference>
<dbReference type="AlphaFoldDB" id="A0A645HLQ1"/>
<evidence type="ECO:0000313" key="1">
    <source>
        <dbReference type="EMBL" id="MPN39169.1"/>
    </source>
</evidence>
<gene>
    <name evidence="1" type="ORF">SDC9_186697</name>
</gene>
<protein>
    <submittedName>
        <fullName evidence="1">Uncharacterized protein</fullName>
    </submittedName>
</protein>
<dbReference type="EMBL" id="VSSQ01094814">
    <property type="protein sequence ID" value="MPN39169.1"/>
    <property type="molecule type" value="Genomic_DNA"/>
</dbReference>
<proteinExistence type="predicted"/>
<organism evidence="1">
    <name type="scientific">bioreactor metagenome</name>
    <dbReference type="NCBI Taxonomy" id="1076179"/>
    <lineage>
        <taxon>unclassified sequences</taxon>
        <taxon>metagenomes</taxon>
        <taxon>ecological metagenomes</taxon>
    </lineage>
</organism>
<name>A0A645HLQ1_9ZZZZ</name>
<accession>A0A645HLQ1</accession>
<sequence length="76" mass="8186">MIAEQFIVSRYGFSHCIGGSAGLKQMPGSFLSSANFGNCAVIITVDVDLNCLFLGAECLHLPLILCCGRQYMPDVK</sequence>
<comment type="caution">
    <text evidence="1">The sequence shown here is derived from an EMBL/GenBank/DDBJ whole genome shotgun (WGS) entry which is preliminary data.</text>
</comment>